<feature type="binding site" description="axial binding residue" evidence="9">
    <location>
        <position position="113"/>
    </location>
    <ligand>
        <name>heme</name>
        <dbReference type="ChEBI" id="CHEBI:30413"/>
    </ligand>
    <ligandPart>
        <name>Fe</name>
        <dbReference type="ChEBI" id="CHEBI:18248"/>
    </ligandPart>
</feature>
<dbReference type="InterPro" id="IPR001128">
    <property type="entry name" value="Cyt_P450"/>
</dbReference>
<dbReference type="InterPro" id="IPR036396">
    <property type="entry name" value="Cyt_P450_sf"/>
</dbReference>
<dbReference type="Gene3D" id="1.10.630.10">
    <property type="entry name" value="Cytochrome P450"/>
    <property type="match status" value="1"/>
</dbReference>
<dbReference type="Pfam" id="PF00067">
    <property type="entry name" value="p450"/>
    <property type="match status" value="1"/>
</dbReference>
<dbReference type="InterPro" id="IPR017972">
    <property type="entry name" value="Cyt_P450_CS"/>
</dbReference>
<dbReference type="PANTHER" id="PTHR46300">
    <property type="entry name" value="P450, PUTATIVE (EUROFUNG)-RELATED-RELATED"/>
    <property type="match status" value="1"/>
</dbReference>
<evidence type="ECO:0000313" key="11">
    <source>
        <dbReference type="EMBL" id="CCO33767.1"/>
    </source>
</evidence>
<evidence type="ECO:0000256" key="10">
    <source>
        <dbReference type="RuleBase" id="RU000461"/>
    </source>
</evidence>
<comment type="caution">
    <text evidence="11">The sequence shown here is derived from an EMBL/GenBank/DDBJ whole genome shotgun (WGS) entry which is preliminary data.</text>
</comment>
<dbReference type="PANTHER" id="PTHR46300:SF7">
    <property type="entry name" value="P450, PUTATIVE (EUROFUNG)-RELATED"/>
    <property type="match status" value="1"/>
</dbReference>
<protein>
    <submittedName>
        <fullName evidence="11">O-methylsterigmatocystin oxidoreductase Short=OMST oxidoreductase</fullName>
        <ecNumber evidence="11">1.14.-.-</ecNumber>
    </submittedName>
</protein>
<dbReference type="HOGENOM" id="CLU_001570_20_0_1"/>
<evidence type="ECO:0000256" key="9">
    <source>
        <dbReference type="PIRSR" id="PIRSR602401-1"/>
    </source>
</evidence>
<dbReference type="PRINTS" id="PR00385">
    <property type="entry name" value="P450"/>
</dbReference>
<dbReference type="GO" id="GO:0016705">
    <property type="term" value="F:oxidoreductase activity, acting on paired donors, with incorporation or reduction of molecular oxygen"/>
    <property type="evidence" value="ECO:0007669"/>
    <property type="project" value="InterPro"/>
</dbReference>
<dbReference type="EC" id="1.14.-.-" evidence="11"/>
<sequence length="187" mass="20888">MILNQHVASKAQAEIDRVVGSNRLPEISDRESLPYVECVLKEVLRWQPVAPIGVPHASAEDDEYQGYFIPKGAIVAMCYDDSIYHQPKQFNPDRFLNPQVPKPPAFGFGRRSCPGVHMAESTLFITMATLLALFNIRPARDEQGNEVLPEINMKSNAVVSYPADFECTITPRSEKAMELLKLSVVEA</sequence>
<keyword evidence="4 9" id="KW-0349">Heme</keyword>
<reference evidence="11 12" key="1">
    <citation type="journal article" date="2013" name="J. Biotechnol.">
        <title>Establishment and interpretation of the genome sequence of the phytopathogenic fungus Rhizoctonia solani AG1-IB isolate 7/3/14.</title>
        <authorList>
            <person name="Wibberg D.W."/>
            <person name="Jelonek L.J."/>
            <person name="Rupp O.R."/>
            <person name="Hennig M.H."/>
            <person name="Eikmeyer F.E."/>
            <person name="Goesmann A.G."/>
            <person name="Hartmann A.H."/>
            <person name="Borriss R.B."/>
            <person name="Grosch R.G."/>
            <person name="Puehler A.P."/>
            <person name="Schlueter A.S."/>
        </authorList>
    </citation>
    <scope>NUCLEOTIDE SEQUENCE [LARGE SCALE GENOMIC DNA]</scope>
    <source>
        <strain evidence="12">AG1-IB / isolate 7/3/14</strain>
    </source>
</reference>
<keyword evidence="7 9" id="KW-0408">Iron</keyword>
<evidence type="ECO:0000256" key="2">
    <source>
        <dbReference type="ARBA" id="ARBA00005179"/>
    </source>
</evidence>
<evidence type="ECO:0000256" key="6">
    <source>
        <dbReference type="ARBA" id="ARBA00023002"/>
    </source>
</evidence>
<proteinExistence type="inferred from homology"/>
<comment type="cofactor">
    <cofactor evidence="1 9">
        <name>heme</name>
        <dbReference type="ChEBI" id="CHEBI:30413"/>
    </cofactor>
</comment>
<dbReference type="Proteomes" id="UP000012065">
    <property type="component" value="Unassembled WGS sequence"/>
</dbReference>
<dbReference type="GO" id="GO:0020037">
    <property type="term" value="F:heme binding"/>
    <property type="evidence" value="ECO:0007669"/>
    <property type="project" value="InterPro"/>
</dbReference>
<accession>M5CD38</accession>
<keyword evidence="8 10" id="KW-0503">Monooxygenase</keyword>
<name>M5CD38_THACB</name>
<evidence type="ECO:0000256" key="8">
    <source>
        <dbReference type="ARBA" id="ARBA00023033"/>
    </source>
</evidence>
<keyword evidence="6 10" id="KW-0560">Oxidoreductase</keyword>
<evidence type="ECO:0000256" key="5">
    <source>
        <dbReference type="ARBA" id="ARBA00022723"/>
    </source>
</evidence>
<evidence type="ECO:0000313" key="12">
    <source>
        <dbReference type="Proteomes" id="UP000012065"/>
    </source>
</evidence>
<organism evidence="11 12">
    <name type="scientific">Thanatephorus cucumeris (strain AG1-IB / isolate 7/3/14)</name>
    <name type="common">Lettuce bottom rot fungus</name>
    <name type="synonym">Rhizoctonia solani</name>
    <dbReference type="NCBI Taxonomy" id="1108050"/>
    <lineage>
        <taxon>Eukaryota</taxon>
        <taxon>Fungi</taxon>
        <taxon>Dikarya</taxon>
        <taxon>Basidiomycota</taxon>
        <taxon>Agaricomycotina</taxon>
        <taxon>Agaricomycetes</taxon>
        <taxon>Cantharellales</taxon>
        <taxon>Ceratobasidiaceae</taxon>
        <taxon>Rhizoctonia</taxon>
        <taxon>Rhizoctonia solani AG-1</taxon>
    </lineage>
</organism>
<dbReference type="PRINTS" id="PR00463">
    <property type="entry name" value="EP450I"/>
</dbReference>
<dbReference type="GO" id="GO:0005506">
    <property type="term" value="F:iron ion binding"/>
    <property type="evidence" value="ECO:0007669"/>
    <property type="project" value="InterPro"/>
</dbReference>
<dbReference type="InterPro" id="IPR002401">
    <property type="entry name" value="Cyt_P450_E_grp-I"/>
</dbReference>
<keyword evidence="5 9" id="KW-0479">Metal-binding</keyword>
<evidence type="ECO:0000256" key="4">
    <source>
        <dbReference type="ARBA" id="ARBA00022617"/>
    </source>
</evidence>
<dbReference type="SUPFAM" id="SSF48264">
    <property type="entry name" value="Cytochrome P450"/>
    <property type="match status" value="1"/>
</dbReference>
<dbReference type="PROSITE" id="PS00086">
    <property type="entry name" value="CYTOCHROME_P450"/>
    <property type="match status" value="1"/>
</dbReference>
<gene>
    <name evidence="11" type="ORF">BN14_07853</name>
</gene>
<evidence type="ECO:0000256" key="3">
    <source>
        <dbReference type="ARBA" id="ARBA00010617"/>
    </source>
</evidence>
<evidence type="ECO:0000256" key="7">
    <source>
        <dbReference type="ARBA" id="ARBA00023004"/>
    </source>
</evidence>
<comment type="similarity">
    <text evidence="3 10">Belongs to the cytochrome P450 family.</text>
</comment>
<evidence type="ECO:0000256" key="1">
    <source>
        <dbReference type="ARBA" id="ARBA00001971"/>
    </source>
</evidence>
<dbReference type="GO" id="GO:0004497">
    <property type="term" value="F:monooxygenase activity"/>
    <property type="evidence" value="ECO:0007669"/>
    <property type="project" value="UniProtKB-KW"/>
</dbReference>
<dbReference type="InterPro" id="IPR050364">
    <property type="entry name" value="Cytochrome_P450_fung"/>
</dbReference>
<dbReference type="AlphaFoldDB" id="M5CD38"/>
<comment type="pathway">
    <text evidence="2">Secondary metabolite biosynthesis.</text>
</comment>
<dbReference type="EMBL" id="CAOJ01012050">
    <property type="protein sequence ID" value="CCO33767.1"/>
    <property type="molecule type" value="Genomic_DNA"/>
</dbReference>